<keyword evidence="1" id="KW-0489">Methyltransferase</keyword>
<dbReference type="GO" id="GO:0032259">
    <property type="term" value="P:methylation"/>
    <property type="evidence" value="ECO:0007669"/>
    <property type="project" value="UniProtKB-KW"/>
</dbReference>
<dbReference type="AlphaFoldDB" id="T0BKQ7"/>
<dbReference type="CDD" id="cd02440">
    <property type="entry name" value="AdoMet_MTases"/>
    <property type="match status" value="1"/>
</dbReference>
<dbReference type="eggNOG" id="COG2226">
    <property type="taxonomic scope" value="Bacteria"/>
</dbReference>
<evidence type="ECO:0000313" key="1">
    <source>
        <dbReference type="EMBL" id="UNO47267.1"/>
    </source>
</evidence>
<dbReference type="PANTHER" id="PTHR43460">
    <property type="entry name" value="METHYLTRANSFERASE"/>
    <property type="match status" value="1"/>
</dbReference>
<dbReference type="KEGG" id="aaco:K1I37_11015"/>
<keyword evidence="2" id="KW-1185">Reference proteome</keyword>
<name>T0BKQ7_ALIAG</name>
<dbReference type="RefSeq" id="WP_021298620.1">
    <property type="nucleotide sequence ID" value="NZ_AURB01000199.1"/>
</dbReference>
<dbReference type="PANTHER" id="PTHR43460:SF1">
    <property type="entry name" value="METHYLTRANSFERASE TYPE 11 DOMAIN-CONTAINING PROTEIN"/>
    <property type="match status" value="1"/>
</dbReference>
<dbReference type="InterPro" id="IPR029063">
    <property type="entry name" value="SAM-dependent_MTases_sf"/>
</dbReference>
<reference evidence="2" key="1">
    <citation type="journal article" date="2022" name="G3 (Bethesda)">
        <title>Unveiling the complete genome sequence of Alicyclobacillus acidoterrestris DSM 3922T, a taint-producing strain.</title>
        <authorList>
            <person name="Leonardo I.C."/>
            <person name="Barreto Crespo M.T."/>
            <person name="Gaspar F.B."/>
        </authorList>
    </citation>
    <scope>NUCLEOTIDE SEQUENCE [LARGE SCALE GENOMIC DNA]</scope>
    <source>
        <strain evidence="2">DSM 3922</strain>
    </source>
</reference>
<dbReference type="InterPro" id="IPR052939">
    <property type="entry name" value="23S_rRNA_MeTrnsfrase_RlmA"/>
</dbReference>
<sequence length="249" mass="27748">MKEFDYKAFYNRVGAENGWDFSKVKCQSEGIGIDLYSKLVQKATGTEILLDIGTGGGEAVLSISNSVLLAVGIDNSTGMIATANKNAFAKGKTNVRFLLMDASNVDFPDSFFDLVTCRHSDFSASEVARVLIENGFFMTQQVSESDKLNVKEYFGRGQAFGISEGTLKEKYVKALQDAGFSQIQSSESTVTEYYERPEDLIFLLKHTPIIPHFGEYDDDFKILDEFIKAHTTERGIRTNSSRFMLVAKK</sequence>
<evidence type="ECO:0000313" key="2">
    <source>
        <dbReference type="Proteomes" id="UP000829401"/>
    </source>
</evidence>
<dbReference type="InterPro" id="IPR041698">
    <property type="entry name" value="Methyltransf_25"/>
</dbReference>
<dbReference type="STRING" id="1356854.N007_17410"/>
<organism evidence="1 2">
    <name type="scientific">Alicyclobacillus acidoterrestris (strain ATCC 49025 / DSM 3922 / CIP 106132 / NCIMB 13137 / GD3B)</name>
    <dbReference type="NCBI Taxonomy" id="1356854"/>
    <lineage>
        <taxon>Bacteria</taxon>
        <taxon>Bacillati</taxon>
        <taxon>Bacillota</taxon>
        <taxon>Bacilli</taxon>
        <taxon>Bacillales</taxon>
        <taxon>Alicyclobacillaceae</taxon>
        <taxon>Alicyclobacillus</taxon>
    </lineage>
</organism>
<dbReference type="Gene3D" id="3.40.50.150">
    <property type="entry name" value="Vaccinia Virus protein VP39"/>
    <property type="match status" value="1"/>
</dbReference>
<dbReference type="GO" id="GO:0008168">
    <property type="term" value="F:methyltransferase activity"/>
    <property type="evidence" value="ECO:0007669"/>
    <property type="project" value="UniProtKB-KW"/>
</dbReference>
<keyword evidence="1" id="KW-0808">Transferase</keyword>
<dbReference type="SUPFAM" id="SSF53335">
    <property type="entry name" value="S-adenosyl-L-methionine-dependent methyltransferases"/>
    <property type="match status" value="1"/>
</dbReference>
<dbReference type="OrthoDB" id="9795864at2"/>
<dbReference type="EMBL" id="CP080467">
    <property type="protein sequence ID" value="UNO47267.1"/>
    <property type="molecule type" value="Genomic_DNA"/>
</dbReference>
<accession>A0A9E6ZES8</accession>
<proteinExistence type="predicted"/>
<dbReference type="Proteomes" id="UP000829401">
    <property type="component" value="Chromosome"/>
</dbReference>
<protein>
    <submittedName>
        <fullName evidence="1">Class I SAM-dependent methyltransferase</fullName>
    </submittedName>
</protein>
<dbReference type="Pfam" id="PF13649">
    <property type="entry name" value="Methyltransf_25"/>
    <property type="match status" value="1"/>
</dbReference>
<gene>
    <name evidence="1" type="ORF">K1I37_11015</name>
</gene>
<accession>T0BKQ7</accession>